<evidence type="ECO:0000259" key="3">
    <source>
        <dbReference type="PROSITE" id="PS51186"/>
    </source>
</evidence>
<comment type="caution">
    <text evidence="4">The sequence shown here is derived from an EMBL/GenBank/DDBJ whole genome shotgun (WGS) entry which is preliminary data.</text>
</comment>
<dbReference type="EMBL" id="CZCU02000159">
    <property type="protein sequence ID" value="VXD24328.1"/>
    <property type="molecule type" value="Genomic_DNA"/>
</dbReference>
<organism evidence="4 5">
    <name type="scientific">Planktothrix serta PCC 8927</name>
    <dbReference type="NCBI Taxonomy" id="671068"/>
    <lineage>
        <taxon>Bacteria</taxon>
        <taxon>Bacillati</taxon>
        <taxon>Cyanobacteriota</taxon>
        <taxon>Cyanophyceae</taxon>
        <taxon>Oscillatoriophycideae</taxon>
        <taxon>Oscillatoriales</taxon>
        <taxon>Microcoleaceae</taxon>
        <taxon>Planktothrix</taxon>
    </lineage>
</organism>
<evidence type="ECO:0000256" key="2">
    <source>
        <dbReference type="ARBA" id="ARBA00023315"/>
    </source>
</evidence>
<dbReference type="OrthoDB" id="9798006at2"/>
<proteinExistence type="predicted"/>
<dbReference type="SUPFAM" id="SSF55729">
    <property type="entry name" value="Acyl-CoA N-acyltransferases (Nat)"/>
    <property type="match status" value="1"/>
</dbReference>
<dbReference type="RefSeq" id="WP_083625978.1">
    <property type="nucleotide sequence ID" value="NZ_LR734882.1"/>
</dbReference>
<sequence length="144" mass="16267">MLLEIKRVTSLDLPVLNQLYTEIDGESPLSLGYIEQIFKQIQQFPNYNIYIAWLNGEPVGTFSLLFIPLILHDSKSAIIDAVVVTSAYRNQGIGKAMMQEALKLSREAGCYKAMLSSNLKRTAAHEFYQSLGFKQQGWSFSLEL</sequence>
<dbReference type="Pfam" id="PF00583">
    <property type="entry name" value="Acetyltransf_1"/>
    <property type="match status" value="1"/>
</dbReference>
<reference evidence="4" key="1">
    <citation type="submission" date="2019-10" db="EMBL/GenBank/DDBJ databases">
        <authorList>
            <consortium name="Genoscope - CEA"/>
            <person name="William W."/>
        </authorList>
    </citation>
    <scope>NUCLEOTIDE SEQUENCE [LARGE SCALE GENOMIC DNA]</scope>
    <source>
        <strain evidence="4">BBR_PRJEB10992</strain>
    </source>
</reference>
<dbReference type="GO" id="GO:0016747">
    <property type="term" value="F:acyltransferase activity, transferring groups other than amino-acyl groups"/>
    <property type="evidence" value="ECO:0007669"/>
    <property type="project" value="InterPro"/>
</dbReference>
<evidence type="ECO:0000256" key="1">
    <source>
        <dbReference type="ARBA" id="ARBA00022679"/>
    </source>
</evidence>
<dbReference type="InterPro" id="IPR016181">
    <property type="entry name" value="Acyl_CoA_acyltransferase"/>
</dbReference>
<dbReference type="InterPro" id="IPR000182">
    <property type="entry name" value="GNAT_dom"/>
</dbReference>
<keyword evidence="1" id="KW-0808">Transferase</keyword>
<keyword evidence="2" id="KW-0012">Acyltransferase</keyword>
<dbReference type="PANTHER" id="PTHR43877:SF2">
    <property type="entry name" value="AMINOALKYLPHOSPHONATE N-ACETYLTRANSFERASE-RELATED"/>
    <property type="match status" value="1"/>
</dbReference>
<dbReference type="PROSITE" id="PS51186">
    <property type="entry name" value="GNAT"/>
    <property type="match status" value="1"/>
</dbReference>
<protein>
    <recommendedName>
        <fullName evidence="3">N-acetyltransferase domain-containing protein</fullName>
    </recommendedName>
</protein>
<gene>
    <name evidence="4" type="ORF">PL8927_810001</name>
</gene>
<dbReference type="CDD" id="cd04301">
    <property type="entry name" value="NAT_SF"/>
    <property type="match status" value="1"/>
</dbReference>
<dbReference type="AlphaFoldDB" id="A0A7Z9BZM1"/>
<dbReference type="InterPro" id="IPR050832">
    <property type="entry name" value="Bact_Acetyltransf"/>
</dbReference>
<feature type="domain" description="N-acetyltransferase" evidence="3">
    <location>
        <begin position="3"/>
        <end position="144"/>
    </location>
</feature>
<dbReference type="Proteomes" id="UP000184550">
    <property type="component" value="Unassembled WGS sequence"/>
</dbReference>
<keyword evidence="5" id="KW-1185">Reference proteome</keyword>
<evidence type="ECO:0000313" key="5">
    <source>
        <dbReference type="Proteomes" id="UP000184550"/>
    </source>
</evidence>
<name>A0A7Z9BZM1_9CYAN</name>
<dbReference type="PANTHER" id="PTHR43877">
    <property type="entry name" value="AMINOALKYLPHOSPHONATE N-ACETYLTRANSFERASE-RELATED-RELATED"/>
    <property type="match status" value="1"/>
</dbReference>
<accession>A0A7Z9BZM1</accession>
<dbReference type="Gene3D" id="3.40.630.30">
    <property type="match status" value="1"/>
</dbReference>
<evidence type="ECO:0000313" key="4">
    <source>
        <dbReference type="EMBL" id="VXD24328.1"/>
    </source>
</evidence>